<dbReference type="Proteomes" id="UP000002615">
    <property type="component" value="Segment"/>
</dbReference>
<reference evidence="2" key="1">
    <citation type="journal article" date="2010" name="Virology">
        <title>Molecular and physiological analysis of three Pseudomonas aeruginosa phages belonging to the "N4-like viruses".</title>
        <authorList>
            <person name="Ceyssens P.J."/>
            <person name="Brabban A."/>
            <person name="Rogge L."/>
            <person name="Lewis M.S."/>
            <person name="Pickard D."/>
            <person name="Goulding D."/>
            <person name="Dougan G."/>
            <person name="Nob en J.P."/>
            <person name="Kropinski A."/>
            <person name="Kutter E."/>
            <person name="Lavigne R."/>
        </authorList>
    </citation>
    <scope>NUCLEOTIDE SEQUENCE [LARGE SCALE GENOMIC DNA]</scope>
</reference>
<evidence type="ECO:0000313" key="2">
    <source>
        <dbReference type="Proteomes" id="UP000002615"/>
    </source>
</evidence>
<keyword evidence="2" id="KW-1185">Reference proteome</keyword>
<dbReference type="KEGG" id="vg:8684467"/>
<dbReference type="EMBL" id="FN422398">
    <property type="protein sequence ID" value="CAZ66256.1"/>
    <property type="molecule type" value="Genomic_DNA"/>
</dbReference>
<evidence type="ECO:0000313" key="1">
    <source>
        <dbReference type="EMBL" id="CAZ66256.1"/>
    </source>
</evidence>
<accession>C8ZKL4</accession>
<dbReference type="RefSeq" id="YP_003358397.1">
    <property type="nucleotide sequence ID" value="NC_013691.1"/>
</dbReference>
<name>C8ZKL4_9CAUD</name>
<proteinExistence type="predicted"/>
<organism evidence="1 2">
    <name type="scientific">Pseudomonas phage LUZ7</name>
    <dbReference type="NCBI Taxonomy" id="655097"/>
    <lineage>
        <taxon>Viruses</taxon>
        <taxon>Duplodnaviria</taxon>
        <taxon>Heunggongvirae</taxon>
        <taxon>Uroviricota</taxon>
        <taxon>Caudoviricetes</taxon>
        <taxon>Schitoviridae</taxon>
        <taxon>Migulavirinae</taxon>
        <taxon>Luzseptimavirus</taxon>
        <taxon>Luzseptimavirus LUZ7</taxon>
    </lineage>
</organism>
<sequence>MSTCLNMCEGRHFAVGKITSQTYACSTSVTASQNLVLPPGGVSRLSFPRLLTSAGLRPWSG</sequence>
<protein>
    <submittedName>
        <fullName evidence="1">Uncharacterized protein</fullName>
    </submittedName>
</protein>
<dbReference type="GeneID" id="8684467"/>